<keyword evidence="4" id="KW-1185">Reference proteome</keyword>
<feature type="signal peptide" evidence="1">
    <location>
        <begin position="1"/>
        <end position="21"/>
    </location>
</feature>
<dbReference type="SUPFAM" id="SSF100895">
    <property type="entry name" value="Kazal-type serine protease inhibitors"/>
    <property type="match status" value="1"/>
</dbReference>
<feature type="domain" description="Kazal-like" evidence="2">
    <location>
        <begin position="60"/>
        <end position="79"/>
    </location>
</feature>
<accession>A0A8C8VT82</accession>
<feature type="chain" id="PRO_5034100827" description="Kazal-like domain-containing protein" evidence="1">
    <location>
        <begin position="22"/>
        <end position="96"/>
    </location>
</feature>
<dbReference type="Pfam" id="PF00050">
    <property type="entry name" value="Kazal_1"/>
    <property type="match status" value="1"/>
</dbReference>
<sequence>MKATFSMALLVLTVSVWTSFAVDFPLPMASHMTDELFQETKDLCQKNVRNCWIVSYYNPSEPICASDHATYHGECHLCSRILFTPWMSLNRNKSYW</sequence>
<name>A0A8C8VT82_PERMB</name>
<dbReference type="AlphaFoldDB" id="A0A8C8VT82"/>
<evidence type="ECO:0000313" key="4">
    <source>
        <dbReference type="Proteomes" id="UP000694547"/>
    </source>
</evidence>
<reference evidence="3" key="2">
    <citation type="submission" date="2025-08" db="UniProtKB">
        <authorList>
            <consortium name="Ensembl"/>
        </authorList>
    </citation>
    <scope>IDENTIFICATION</scope>
</reference>
<reference evidence="3 4" key="1">
    <citation type="submission" date="2018-10" db="EMBL/GenBank/DDBJ databases">
        <title>Improved assembly of the deer mouse Peromyscus maniculatus genome.</title>
        <authorList>
            <person name="Lassance J.-M."/>
            <person name="Hoekstra H.E."/>
        </authorList>
    </citation>
    <scope>NUCLEOTIDE SEQUENCE [LARGE SCALE GENOMIC DNA]</scope>
</reference>
<dbReference type="Ensembl" id="ENSPEMT00000009942.2">
    <property type="protein sequence ID" value="ENSPEMP00000005835.1"/>
    <property type="gene ID" value="ENSPEMG00000008236.2"/>
</dbReference>
<keyword evidence="1" id="KW-0732">Signal</keyword>
<dbReference type="InterPro" id="IPR002350">
    <property type="entry name" value="Kazal_dom"/>
</dbReference>
<dbReference type="Proteomes" id="UP000694547">
    <property type="component" value="Chromosome 7"/>
</dbReference>
<protein>
    <recommendedName>
        <fullName evidence="2">Kazal-like domain-containing protein</fullName>
    </recommendedName>
</protein>
<dbReference type="Gene3D" id="3.30.60.30">
    <property type="match status" value="1"/>
</dbReference>
<evidence type="ECO:0000256" key="1">
    <source>
        <dbReference type="SAM" id="SignalP"/>
    </source>
</evidence>
<proteinExistence type="predicted"/>
<evidence type="ECO:0000313" key="3">
    <source>
        <dbReference type="Ensembl" id="ENSPEMP00000005835.1"/>
    </source>
</evidence>
<evidence type="ECO:0000259" key="2">
    <source>
        <dbReference type="Pfam" id="PF00050"/>
    </source>
</evidence>
<reference evidence="3" key="3">
    <citation type="submission" date="2025-09" db="UniProtKB">
        <authorList>
            <consortium name="Ensembl"/>
        </authorList>
    </citation>
    <scope>IDENTIFICATION</scope>
</reference>
<dbReference type="InterPro" id="IPR036058">
    <property type="entry name" value="Kazal_dom_sf"/>
</dbReference>
<organism evidence="3 4">
    <name type="scientific">Peromyscus maniculatus bairdii</name>
    <name type="common">Prairie deer mouse</name>
    <dbReference type="NCBI Taxonomy" id="230844"/>
    <lineage>
        <taxon>Eukaryota</taxon>
        <taxon>Metazoa</taxon>
        <taxon>Chordata</taxon>
        <taxon>Craniata</taxon>
        <taxon>Vertebrata</taxon>
        <taxon>Euteleostomi</taxon>
        <taxon>Mammalia</taxon>
        <taxon>Eutheria</taxon>
        <taxon>Euarchontoglires</taxon>
        <taxon>Glires</taxon>
        <taxon>Rodentia</taxon>
        <taxon>Myomorpha</taxon>
        <taxon>Muroidea</taxon>
        <taxon>Cricetidae</taxon>
        <taxon>Neotominae</taxon>
        <taxon>Peromyscus</taxon>
    </lineage>
</organism>